<dbReference type="OrthoDB" id="8163857at2"/>
<name>A0A4R2GXT7_9HYPH</name>
<dbReference type="AlphaFoldDB" id="A0A4R2GXT7"/>
<comment type="caution">
    <text evidence="2">The sequence shown here is derived from an EMBL/GenBank/DDBJ whole genome shotgun (WGS) entry which is preliminary data.</text>
</comment>
<proteinExistence type="predicted"/>
<protein>
    <submittedName>
        <fullName evidence="2">Uncharacterized protein</fullName>
    </submittedName>
</protein>
<feature type="region of interest" description="Disordered" evidence="1">
    <location>
        <begin position="1"/>
        <end position="21"/>
    </location>
</feature>
<reference evidence="2 3" key="1">
    <citation type="submission" date="2019-03" db="EMBL/GenBank/DDBJ databases">
        <title>Genomic Encyclopedia of Type Strains, Phase IV (KMG-IV): sequencing the most valuable type-strain genomes for metagenomic binning, comparative biology and taxonomic classification.</title>
        <authorList>
            <person name="Goeker M."/>
        </authorList>
    </citation>
    <scope>NUCLEOTIDE SEQUENCE [LARGE SCALE GENOMIC DNA]</scope>
    <source>
        <strain evidence="2 3">DSM 22958</strain>
    </source>
</reference>
<evidence type="ECO:0000313" key="3">
    <source>
        <dbReference type="Proteomes" id="UP000294881"/>
    </source>
</evidence>
<organism evidence="2 3">
    <name type="scientific">Camelimonas lactis</name>
    <dbReference type="NCBI Taxonomy" id="659006"/>
    <lineage>
        <taxon>Bacteria</taxon>
        <taxon>Pseudomonadati</taxon>
        <taxon>Pseudomonadota</taxon>
        <taxon>Alphaproteobacteria</taxon>
        <taxon>Hyphomicrobiales</taxon>
        <taxon>Chelatococcaceae</taxon>
        <taxon>Camelimonas</taxon>
    </lineage>
</organism>
<evidence type="ECO:0000256" key="1">
    <source>
        <dbReference type="SAM" id="MobiDB-lite"/>
    </source>
</evidence>
<evidence type="ECO:0000313" key="2">
    <source>
        <dbReference type="EMBL" id="TCO15854.1"/>
    </source>
</evidence>
<dbReference type="RefSeq" id="WP_132001299.1">
    <property type="nucleotide sequence ID" value="NZ_JBHUNN010000002.1"/>
</dbReference>
<dbReference type="EMBL" id="SLWL01000001">
    <property type="protein sequence ID" value="TCO15854.1"/>
    <property type="molecule type" value="Genomic_DNA"/>
</dbReference>
<dbReference type="Proteomes" id="UP000294881">
    <property type="component" value="Unassembled WGS sequence"/>
</dbReference>
<keyword evidence="3" id="KW-1185">Reference proteome</keyword>
<accession>A0A4R2GXT7</accession>
<sequence length="87" mass="9727">MRRTTIPHRTITHDGPIWPRPRHLMTDAAEIRRRMAQEARDAMDRAGADAVITRSDFLQRGWTEAQVSAHLPAAIDVAATGSRRDAA</sequence>
<gene>
    <name evidence="2" type="ORF">EV666_101103</name>
</gene>